<proteinExistence type="predicted"/>
<reference evidence="9 10" key="1">
    <citation type="submission" date="2020-04" db="EMBL/GenBank/DDBJ databases">
        <title>Novel species.</title>
        <authorList>
            <person name="Teo W.F.A."/>
            <person name="Lipun K."/>
            <person name="Srisuk N."/>
            <person name="Duangmal K."/>
        </authorList>
    </citation>
    <scope>NUCLEOTIDE SEQUENCE [LARGE SCALE GENOMIC DNA]</scope>
    <source>
        <strain evidence="9 10">K13G38</strain>
    </source>
</reference>
<evidence type="ECO:0000259" key="8">
    <source>
        <dbReference type="PROSITE" id="PS50850"/>
    </source>
</evidence>
<evidence type="ECO:0000256" key="1">
    <source>
        <dbReference type="ARBA" id="ARBA00004651"/>
    </source>
</evidence>
<evidence type="ECO:0000313" key="10">
    <source>
        <dbReference type="Proteomes" id="UP000715441"/>
    </source>
</evidence>
<dbReference type="Proteomes" id="UP000715441">
    <property type="component" value="Unassembled WGS sequence"/>
</dbReference>
<feature type="transmembrane region" description="Helical" evidence="7">
    <location>
        <begin position="120"/>
        <end position="140"/>
    </location>
</feature>
<dbReference type="EMBL" id="JAAXLS010000009">
    <property type="protein sequence ID" value="NKQ54340.1"/>
    <property type="molecule type" value="Genomic_DNA"/>
</dbReference>
<feature type="transmembrane region" description="Helical" evidence="7">
    <location>
        <begin position="320"/>
        <end position="340"/>
    </location>
</feature>
<feature type="transmembrane region" description="Helical" evidence="7">
    <location>
        <begin position="384"/>
        <end position="402"/>
    </location>
</feature>
<dbReference type="PANTHER" id="PTHR43045:SF4">
    <property type="entry name" value="TRANSPORTER YDFJ-RELATED"/>
    <property type="match status" value="1"/>
</dbReference>
<feature type="transmembrane region" description="Helical" evidence="7">
    <location>
        <begin position="287"/>
        <end position="308"/>
    </location>
</feature>
<keyword evidence="3" id="KW-1003">Cell membrane</keyword>
<comment type="caution">
    <text evidence="9">The sequence shown here is derived from an EMBL/GenBank/DDBJ whole genome shotgun (WGS) entry which is preliminary data.</text>
</comment>
<evidence type="ECO:0000256" key="4">
    <source>
        <dbReference type="ARBA" id="ARBA00022692"/>
    </source>
</evidence>
<sequence length="461" mass="48672">MTESPPHVASLDPDTVVRRGRKARFGAQVGLFIDMFDVYLPVIVLGPAQAYFTPAGLPDGTAKILTAAIFVATLLGRPLGALVFGHLSDRHGRRRTTIVSLAGFGLCTLVIGVLPGYATIGVSAVVLLVALRFLDGVFLGGQYTAATPLALEQSPRERRGVTGSVIMTGFPLAYCAIALLTTGLLLVIPAGGTASPYVQWGWRIPFVVGSVLALLWAWWYARNVQESDAWRERKTESSRSPLAELLRGRNLRGFLQVFVLMSGIWLAFNMVGAVLPGVLRTDAGLSSVQSTLVLVVAYAVLAVAYVGAGALSQCIGRKPFLIAQGVLTAVAAPPLFLLIASGHLHGVVPVGVAVVLLVLVVVTTYSVVSTYIAERFHVGVRSSAYGLGYTSAVIIPSFYAFYQAGLARVLPYDLTPLVLLCIGGILIVAGAAAGPETRHVDLGAEPTGETLEVQQKKGDTP</sequence>
<feature type="transmembrane region" description="Helical" evidence="7">
    <location>
        <begin position="64"/>
        <end position="84"/>
    </location>
</feature>
<evidence type="ECO:0000256" key="6">
    <source>
        <dbReference type="ARBA" id="ARBA00023136"/>
    </source>
</evidence>
<feature type="domain" description="Major facilitator superfamily (MFS) profile" evidence="8">
    <location>
        <begin position="23"/>
        <end position="438"/>
    </location>
</feature>
<keyword evidence="4 7" id="KW-0812">Transmembrane</keyword>
<feature type="transmembrane region" description="Helical" evidence="7">
    <location>
        <begin position="414"/>
        <end position="433"/>
    </location>
</feature>
<dbReference type="InterPro" id="IPR005829">
    <property type="entry name" value="Sugar_transporter_CS"/>
</dbReference>
<keyword evidence="2" id="KW-0813">Transport</keyword>
<feature type="transmembrane region" description="Helical" evidence="7">
    <location>
        <begin position="254"/>
        <end position="275"/>
    </location>
</feature>
<dbReference type="Pfam" id="PF07690">
    <property type="entry name" value="MFS_1"/>
    <property type="match status" value="1"/>
</dbReference>
<dbReference type="PROSITE" id="PS50850">
    <property type="entry name" value="MFS"/>
    <property type="match status" value="1"/>
</dbReference>
<evidence type="ECO:0000256" key="2">
    <source>
        <dbReference type="ARBA" id="ARBA00022448"/>
    </source>
</evidence>
<keyword evidence="5 7" id="KW-1133">Transmembrane helix</keyword>
<dbReference type="InterPro" id="IPR036259">
    <property type="entry name" value="MFS_trans_sf"/>
</dbReference>
<comment type="subcellular location">
    <subcellularLocation>
        <location evidence="1">Cell membrane</location>
        <topology evidence="1">Multi-pass membrane protein</topology>
    </subcellularLocation>
</comment>
<name>A0ABX1J7L6_9PSEU</name>
<evidence type="ECO:0000256" key="3">
    <source>
        <dbReference type="ARBA" id="ARBA00022475"/>
    </source>
</evidence>
<feature type="transmembrane region" description="Helical" evidence="7">
    <location>
        <begin position="346"/>
        <end position="372"/>
    </location>
</feature>
<feature type="transmembrane region" description="Helical" evidence="7">
    <location>
        <begin position="200"/>
        <end position="221"/>
    </location>
</feature>
<keyword evidence="6 7" id="KW-0472">Membrane</keyword>
<dbReference type="InterPro" id="IPR020846">
    <property type="entry name" value="MFS_dom"/>
</dbReference>
<evidence type="ECO:0000313" key="9">
    <source>
        <dbReference type="EMBL" id="NKQ54340.1"/>
    </source>
</evidence>
<evidence type="ECO:0000256" key="5">
    <source>
        <dbReference type="ARBA" id="ARBA00022989"/>
    </source>
</evidence>
<protein>
    <submittedName>
        <fullName evidence="9">MFS transporter</fullName>
    </submittedName>
</protein>
<feature type="transmembrane region" description="Helical" evidence="7">
    <location>
        <begin position="96"/>
        <end position="114"/>
    </location>
</feature>
<dbReference type="InterPro" id="IPR011701">
    <property type="entry name" value="MFS"/>
</dbReference>
<dbReference type="PANTHER" id="PTHR43045">
    <property type="entry name" value="SHIKIMATE TRANSPORTER"/>
    <property type="match status" value="1"/>
</dbReference>
<dbReference type="Gene3D" id="1.20.1250.20">
    <property type="entry name" value="MFS general substrate transporter like domains"/>
    <property type="match status" value="2"/>
</dbReference>
<keyword evidence="10" id="KW-1185">Reference proteome</keyword>
<evidence type="ECO:0000256" key="7">
    <source>
        <dbReference type="SAM" id="Phobius"/>
    </source>
</evidence>
<dbReference type="RefSeq" id="WP_168516155.1">
    <property type="nucleotide sequence ID" value="NZ_JAAXLS010000009.1"/>
</dbReference>
<feature type="transmembrane region" description="Helical" evidence="7">
    <location>
        <begin position="161"/>
        <end position="188"/>
    </location>
</feature>
<gene>
    <name evidence="9" type="ORF">HFP15_15755</name>
</gene>
<feature type="transmembrane region" description="Helical" evidence="7">
    <location>
        <begin position="29"/>
        <end position="52"/>
    </location>
</feature>
<organism evidence="9 10">
    <name type="scientific">Amycolatopsis acididurans</name>
    <dbReference type="NCBI Taxonomy" id="2724524"/>
    <lineage>
        <taxon>Bacteria</taxon>
        <taxon>Bacillati</taxon>
        <taxon>Actinomycetota</taxon>
        <taxon>Actinomycetes</taxon>
        <taxon>Pseudonocardiales</taxon>
        <taxon>Pseudonocardiaceae</taxon>
        <taxon>Amycolatopsis</taxon>
    </lineage>
</organism>
<dbReference type="PROSITE" id="PS00217">
    <property type="entry name" value="SUGAR_TRANSPORT_2"/>
    <property type="match status" value="1"/>
</dbReference>
<accession>A0ABX1J7L6</accession>
<dbReference type="SUPFAM" id="SSF103473">
    <property type="entry name" value="MFS general substrate transporter"/>
    <property type="match status" value="1"/>
</dbReference>